<evidence type="ECO:0000313" key="3">
    <source>
        <dbReference type="EMBL" id="CUS43779.1"/>
    </source>
</evidence>
<dbReference type="InterPro" id="IPR029058">
    <property type="entry name" value="AB_hydrolase_fold"/>
</dbReference>
<dbReference type="PANTHER" id="PTHR48081:SF9">
    <property type="entry name" value="CARBOXYLESTERASE"/>
    <property type="match status" value="1"/>
</dbReference>
<dbReference type="AlphaFoldDB" id="A0A160TKE9"/>
<evidence type="ECO:0000259" key="2">
    <source>
        <dbReference type="Pfam" id="PF20434"/>
    </source>
</evidence>
<keyword evidence="1" id="KW-0378">Hydrolase</keyword>
<organism evidence="3">
    <name type="scientific">hydrothermal vent metagenome</name>
    <dbReference type="NCBI Taxonomy" id="652676"/>
    <lineage>
        <taxon>unclassified sequences</taxon>
        <taxon>metagenomes</taxon>
        <taxon>ecological metagenomes</taxon>
    </lineage>
</organism>
<dbReference type="Gene3D" id="3.40.50.1820">
    <property type="entry name" value="alpha/beta hydrolase"/>
    <property type="match status" value="1"/>
</dbReference>
<protein>
    <submittedName>
        <fullName evidence="3">Esterase/lipase/thioesterase family protein</fullName>
    </submittedName>
</protein>
<sequence length="303" mass="32075">MIRRAAIAAAILLALVAGLMAAFISPPGLLSLLDGAAGGGTGASRPGSALPFGTHGQTLDVWRPSGEAKAKRPVLIFWYGGGWAKGSRRAYAFAARAYARAGFVVVVPDYRKVPSVRFPAFLEDGAEAVRWTRDHIGEYGGDPQRIAIAGHSAGAYTVAMLALDPRWLEAAGVDPGIIKAAVGLSGPYDFYPWSSQRAEEAMKGVADPGMTQPINFARADAPPMLLVTGDKDTTVRPRNALRLEARLKTLGAPVSLLVLPGLNHEGVVMALSRPFRGKAPVLAESVAFINAAFDRKQPAVLRR</sequence>
<dbReference type="InterPro" id="IPR050300">
    <property type="entry name" value="GDXG_lipolytic_enzyme"/>
</dbReference>
<evidence type="ECO:0000256" key="1">
    <source>
        <dbReference type="ARBA" id="ARBA00022801"/>
    </source>
</evidence>
<dbReference type="EMBL" id="CZQE01000083">
    <property type="protein sequence ID" value="CUS43779.1"/>
    <property type="molecule type" value="Genomic_DNA"/>
</dbReference>
<feature type="domain" description="BD-FAE-like" evidence="2">
    <location>
        <begin position="59"/>
        <end position="247"/>
    </location>
</feature>
<dbReference type="GO" id="GO:0016787">
    <property type="term" value="F:hydrolase activity"/>
    <property type="evidence" value="ECO:0007669"/>
    <property type="project" value="UniProtKB-KW"/>
</dbReference>
<dbReference type="Pfam" id="PF20434">
    <property type="entry name" value="BD-FAE"/>
    <property type="match status" value="1"/>
</dbReference>
<reference evidence="3" key="1">
    <citation type="submission" date="2015-10" db="EMBL/GenBank/DDBJ databases">
        <authorList>
            <person name="Gilbert D.G."/>
        </authorList>
    </citation>
    <scope>NUCLEOTIDE SEQUENCE</scope>
</reference>
<dbReference type="InterPro" id="IPR049492">
    <property type="entry name" value="BD-FAE-like_dom"/>
</dbReference>
<dbReference type="SUPFAM" id="SSF53474">
    <property type="entry name" value="alpha/beta-Hydrolases"/>
    <property type="match status" value="1"/>
</dbReference>
<gene>
    <name evidence="3" type="ORF">MGWOODY_Smn3186</name>
</gene>
<name>A0A160TKE9_9ZZZZ</name>
<proteinExistence type="predicted"/>
<dbReference type="PANTHER" id="PTHR48081">
    <property type="entry name" value="AB HYDROLASE SUPERFAMILY PROTEIN C4A8.06C"/>
    <property type="match status" value="1"/>
</dbReference>
<accession>A0A160TKE9</accession>